<keyword evidence="9" id="KW-1185">Reference proteome</keyword>
<dbReference type="GO" id="GO:0005829">
    <property type="term" value="C:cytosol"/>
    <property type="evidence" value="ECO:0007669"/>
    <property type="project" value="TreeGrafter"/>
</dbReference>
<dbReference type="SMART" id="SM00448">
    <property type="entry name" value="REC"/>
    <property type="match status" value="1"/>
</dbReference>
<reference evidence="9" key="1">
    <citation type="submission" date="2017-12" db="EMBL/GenBank/DDBJ databases">
        <title>Draft genome sequence of Telmatospirillum siberiense 26-4b1T, an acidotolerant peatland alphaproteobacterium potentially involved in sulfur cycling.</title>
        <authorList>
            <person name="Hausmann B."/>
            <person name="Pjevac P."/>
            <person name="Schreck K."/>
            <person name="Herbold C.W."/>
            <person name="Daims H."/>
            <person name="Wagner M."/>
            <person name="Pester M."/>
            <person name="Loy A."/>
        </authorList>
    </citation>
    <scope>NUCLEOTIDE SEQUENCE [LARGE SCALE GENOMIC DNA]</scope>
    <source>
        <strain evidence="9">26-4b1</strain>
    </source>
</reference>
<organism evidence="8 9">
    <name type="scientific">Telmatospirillum siberiense</name>
    <dbReference type="NCBI Taxonomy" id="382514"/>
    <lineage>
        <taxon>Bacteria</taxon>
        <taxon>Pseudomonadati</taxon>
        <taxon>Pseudomonadota</taxon>
        <taxon>Alphaproteobacteria</taxon>
        <taxon>Rhodospirillales</taxon>
        <taxon>Rhodospirillaceae</taxon>
        <taxon>Telmatospirillum</taxon>
    </lineage>
</organism>
<evidence type="ECO:0000313" key="8">
    <source>
        <dbReference type="EMBL" id="PKU25859.1"/>
    </source>
</evidence>
<evidence type="ECO:0000259" key="7">
    <source>
        <dbReference type="PROSITE" id="PS50110"/>
    </source>
</evidence>
<feature type="domain" description="Response regulatory" evidence="7">
    <location>
        <begin position="37"/>
        <end position="153"/>
    </location>
</feature>
<evidence type="ECO:0000256" key="2">
    <source>
        <dbReference type="ARBA" id="ARBA00023012"/>
    </source>
</evidence>
<dbReference type="PANTHER" id="PTHR48111">
    <property type="entry name" value="REGULATOR OF RPOS"/>
    <property type="match status" value="1"/>
</dbReference>
<accession>A0A2N3PZQ1</accession>
<evidence type="ECO:0000256" key="3">
    <source>
        <dbReference type="ARBA" id="ARBA00023015"/>
    </source>
</evidence>
<evidence type="ECO:0000256" key="5">
    <source>
        <dbReference type="ARBA" id="ARBA00023163"/>
    </source>
</evidence>
<keyword evidence="2" id="KW-0902">Two-component regulatory system</keyword>
<dbReference type="GO" id="GO:0006355">
    <property type="term" value="P:regulation of DNA-templated transcription"/>
    <property type="evidence" value="ECO:0007669"/>
    <property type="project" value="TreeGrafter"/>
</dbReference>
<protein>
    <submittedName>
        <fullName evidence="8">Two-component system response regulator</fullName>
    </submittedName>
</protein>
<keyword evidence="5" id="KW-0804">Transcription</keyword>
<proteinExistence type="predicted"/>
<dbReference type="PANTHER" id="PTHR48111:SF1">
    <property type="entry name" value="TWO-COMPONENT RESPONSE REGULATOR ORR33"/>
    <property type="match status" value="1"/>
</dbReference>
<dbReference type="PROSITE" id="PS50110">
    <property type="entry name" value="RESPONSE_REGULATORY"/>
    <property type="match status" value="1"/>
</dbReference>
<evidence type="ECO:0000256" key="1">
    <source>
        <dbReference type="ARBA" id="ARBA00022553"/>
    </source>
</evidence>
<evidence type="ECO:0000256" key="4">
    <source>
        <dbReference type="ARBA" id="ARBA00023125"/>
    </source>
</evidence>
<sequence length="164" mass="18540">MSPRLRHIQIRQIVLRLTGAFHKDDWPDRVMRFEGLRVLLVDVDDGSRRHVTAILHQVGIESCGEADDGLAGLERLRVEHPDLLMVGRVPDCGDGIAFVRQVREEVSDSLPIILIAEYSDLWRLGEARQAGATEFLVRPFTARALVQRIQRAVAFSRKAVLRVV</sequence>
<dbReference type="AlphaFoldDB" id="A0A2N3PZQ1"/>
<keyword evidence="1" id="KW-0597">Phosphoprotein</keyword>
<comment type="caution">
    <text evidence="8">The sequence shown here is derived from an EMBL/GenBank/DDBJ whole genome shotgun (WGS) entry which is preliminary data.</text>
</comment>
<comment type="caution">
    <text evidence="6">Lacks conserved residue(s) required for the propagation of feature annotation.</text>
</comment>
<dbReference type="GO" id="GO:0032993">
    <property type="term" value="C:protein-DNA complex"/>
    <property type="evidence" value="ECO:0007669"/>
    <property type="project" value="TreeGrafter"/>
</dbReference>
<evidence type="ECO:0000313" key="9">
    <source>
        <dbReference type="Proteomes" id="UP000233293"/>
    </source>
</evidence>
<dbReference type="GO" id="GO:0000976">
    <property type="term" value="F:transcription cis-regulatory region binding"/>
    <property type="evidence" value="ECO:0007669"/>
    <property type="project" value="TreeGrafter"/>
</dbReference>
<dbReference type="RefSeq" id="WP_101249403.1">
    <property type="nucleotide sequence ID" value="NZ_PIUM01000003.1"/>
</dbReference>
<dbReference type="GO" id="GO:0000156">
    <property type="term" value="F:phosphorelay response regulator activity"/>
    <property type="evidence" value="ECO:0007669"/>
    <property type="project" value="TreeGrafter"/>
</dbReference>
<dbReference type="OrthoDB" id="9786548at2"/>
<dbReference type="InterPro" id="IPR011006">
    <property type="entry name" value="CheY-like_superfamily"/>
</dbReference>
<name>A0A2N3PZQ1_9PROT</name>
<evidence type="ECO:0000256" key="6">
    <source>
        <dbReference type="PROSITE-ProRule" id="PRU00169"/>
    </source>
</evidence>
<gene>
    <name evidence="8" type="ORF">CWS72_04700</name>
</gene>
<dbReference type="Pfam" id="PF00072">
    <property type="entry name" value="Response_reg"/>
    <property type="match status" value="1"/>
</dbReference>
<keyword evidence="3" id="KW-0805">Transcription regulation</keyword>
<dbReference type="EMBL" id="PIUM01000003">
    <property type="protein sequence ID" value="PKU25859.1"/>
    <property type="molecule type" value="Genomic_DNA"/>
</dbReference>
<keyword evidence="4" id="KW-0238">DNA-binding</keyword>
<dbReference type="Proteomes" id="UP000233293">
    <property type="component" value="Unassembled WGS sequence"/>
</dbReference>
<dbReference type="InterPro" id="IPR001789">
    <property type="entry name" value="Sig_transdc_resp-reg_receiver"/>
</dbReference>
<dbReference type="SUPFAM" id="SSF52172">
    <property type="entry name" value="CheY-like"/>
    <property type="match status" value="1"/>
</dbReference>
<dbReference type="Gene3D" id="3.40.50.2300">
    <property type="match status" value="1"/>
</dbReference>
<dbReference type="InterPro" id="IPR039420">
    <property type="entry name" value="WalR-like"/>
</dbReference>